<feature type="chain" id="PRO_5037466326" description="Outer membrane protein beta-barrel domain-containing protein" evidence="1">
    <location>
        <begin position="21"/>
        <end position="195"/>
    </location>
</feature>
<feature type="signal peptide" evidence="1">
    <location>
        <begin position="1"/>
        <end position="20"/>
    </location>
</feature>
<evidence type="ECO:0008006" key="4">
    <source>
        <dbReference type="Google" id="ProtNLM"/>
    </source>
</evidence>
<organism evidence="2 3">
    <name type="scientific">Membranihabitans marinus</name>
    <dbReference type="NCBI Taxonomy" id="1227546"/>
    <lineage>
        <taxon>Bacteria</taxon>
        <taxon>Pseudomonadati</taxon>
        <taxon>Bacteroidota</taxon>
        <taxon>Saprospiria</taxon>
        <taxon>Saprospirales</taxon>
        <taxon>Saprospiraceae</taxon>
        <taxon>Membranihabitans</taxon>
    </lineage>
</organism>
<sequence length="195" mass="22281">MNRFFLLILFIGGLFSPGSAQISLQSTYHSGLNQEAAWPVSNQLNASVHYWTRLKRYRLEFLPGILFQNLSNEERTDYQNLGITVPVSIYPLDFVNDCDCPTFSKNSFWFQKGFFIRLTPSWSANINAESPEAYDQLFGIGISLGVDFGWSDLLTITPQIGYDQIHSISEASGRGGYLHAGIAFLFRHDYRNRYR</sequence>
<reference evidence="2" key="1">
    <citation type="submission" date="2021-06" db="EMBL/GenBank/DDBJ databases">
        <title>44 bacteria genomes isolated from Dapeng, Shenzhen.</title>
        <authorList>
            <person name="Zheng W."/>
            <person name="Yu S."/>
            <person name="Huang Y."/>
        </authorList>
    </citation>
    <scope>NUCLEOTIDE SEQUENCE</scope>
    <source>
        <strain evidence="2">DP5N28-2</strain>
    </source>
</reference>
<dbReference type="AlphaFoldDB" id="A0A953HQD5"/>
<comment type="caution">
    <text evidence="2">The sequence shown here is derived from an EMBL/GenBank/DDBJ whole genome shotgun (WGS) entry which is preliminary data.</text>
</comment>
<accession>A0A953HQD5</accession>
<dbReference type="EMBL" id="JAHVHU010000018">
    <property type="protein sequence ID" value="MBY5959842.1"/>
    <property type="molecule type" value="Genomic_DNA"/>
</dbReference>
<evidence type="ECO:0000313" key="3">
    <source>
        <dbReference type="Proteomes" id="UP000753961"/>
    </source>
</evidence>
<keyword evidence="3" id="KW-1185">Reference proteome</keyword>
<dbReference type="Proteomes" id="UP000753961">
    <property type="component" value="Unassembled WGS sequence"/>
</dbReference>
<evidence type="ECO:0000313" key="2">
    <source>
        <dbReference type="EMBL" id="MBY5959842.1"/>
    </source>
</evidence>
<proteinExistence type="predicted"/>
<gene>
    <name evidence="2" type="ORF">KUV50_16935</name>
</gene>
<dbReference type="RefSeq" id="WP_222581379.1">
    <property type="nucleotide sequence ID" value="NZ_JAHVHU010000018.1"/>
</dbReference>
<keyword evidence="1" id="KW-0732">Signal</keyword>
<evidence type="ECO:0000256" key="1">
    <source>
        <dbReference type="SAM" id="SignalP"/>
    </source>
</evidence>
<protein>
    <recommendedName>
        <fullName evidence="4">Outer membrane protein beta-barrel domain-containing protein</fullName>
    </recommendedName>
</protein>
<name>A0A953HQD5_9BACT</name>